<dbReference type="Gene3D" id="3.40.50.720">
    <property type="entry name" value="NAD(P)-binding Rossmann-like Domain"/>
    <property type="match status" value="1"/>
</dbReference>
<dbReference type="VEuPathDB" id="FungiDB:A1O9_01078"/>
<reference evidence="4 5" key="1">
    <citation type="submission" date="2013-03" db="EMBL/GenBank/DDBJ databases">
        <title>The Genome Sequence of Exophiala aquamarina CBS 119918.</title>
        <authorList>
            <consortium name="The Broad Institute Genomics Platform"/>
            <person name="Cuomo C."/>
            <person name="de Hoog S."/>
            <person name="Gorbushina A."/>
            <person name="Walker B."/>
            <person name="Young S.K."/>
            <person name="Zeng Q."/>
            <person name="Gargeya S."/>
            <person name="Fitzgerald M."/>
            <person name="Haas B."/>
            <person name="Abouelleil A."/>
            <person name="Allen A.W."/>
            <person name="Alvarado L."/>
            <person name="Arachchi H.M."/>
            <person name="Berlin A.M."/>
            <person name="Chapman S.B."/>
            <person name="Gainer-Dewar J."/>
            <person name="Goldberg J."/>
            <person name="Griggs A."/>
            <person name="Gujja S."/>
            <person name="Hansen M."/>
            <person name="Howarth C."/>
            <person name="Imamovic A."/>
            <person name="Ireland A."/>
            <person name="Larimer J."/>
            <person name="McCowan C."/>
            <person name="Murphy C."/>
            <person name="Pearson M."/>
            <person name="Poon T.W."/>
            <person name="Priest M."/>
            <person name="Roberts A."/>
            <person name="Saif S."/>
            <person name="Shea T."/>
            <person name="Sisk P."/>
            <person name="Sykes S."/>
            <person name="Wortman J."/>
            <person name="Nusbaum C."/>
            <person name="Birren B."/>
        </authorList>
    </citation>
    <scope>NUCLEOTIDE SEQUENCE [LARGE SCALE GENOMIC DNA]</scope>
    <source>
        <strain evidence="4 5">CBS 119918</strain>
    </source>
</reference>
<gene>
    <name evidence="4" type="ORF">A1O9_01078</name>
</gene>
<dbReference type="AlphaFoldDB" id="A0A072PTM1"/>
<dbReference type="Pfam" id="PF01370">
    <property type="entry name" value="Epimerase"/>
    <property type="match status" value="1"/>
</dbReference>
<evidence type="ECO:0000256" key="2">
    <source>
        <dbReference type="ARBA" id="ARBA00023277"/>
    </source>
</evidence>
<sequence length="132" mass="14201">MATSSTESGATTSLGHKSATAAATVTTPFRVLVTGGLGFVGSAIIRALTEQHPEWDLYILDKEAPRSHRKPGPVLGDNVDDEDDKLDLLRGCKFVSLQADITDEDQVRKAFEQSRPQVVVHTAGMIPGLSER</sequence>
<evidence type="ECO:0000313" key="4">
    <source>
        <dbReference type="EMBL" id="KEF63102.1"/>
    </source>
</evidence>
<dbReference type="HOGENOM" id="CLU_1917066_0_0_1"/>
<comment type="caution">
    <text evidence="4">The sequence shown here is derived from an EMBL/GenBank/DDBJ whole genome shotgun (WGS) entry which is preliminary data.</text>
</comment>
<dbReference type="PANTHER" id="PTHR43103:SF3">
    <property type="entry name" value="ADP-L-GLYCERO-D-MANNO-HEPTOSE-6-EPIMERASE"/>
    <property type="match status" value="1"/>
</dbReference>
<feature type="domain" description="NAD-dependent epimerase/dehydratase" evidence="3">
    <location>
        <begin position="31"/>
        <end position="128"/>
    </location>
</feature>
<dbReference type="EMBL" id="AMGV01000001">
    <property type="protein sequence ID" value="KEF63102.1"/>
    <property type="molecule type" value="Genomic_DNA"/>
</dbReference>
<accession>A0A072PTM1</accession>
<keyword evidence="1" id="KW-0521">NADP</keyword>
<dbReference type="InterPro" id="IPR001509">
    <property type="entry name" value="Epimerase_deHydtase"/>
</dbReference>
<evidence type="ECO:0000256" key="1">
    <source>
        <dbReference type="ARBA" id="ARBA00022857"/>
    </source>
</evidence>
<dbReference type="InterPro" id="IPR036291">
    <property type="entry name" value="NAD(P)-bd_dom_sf"/>
</dbReference>
<dbReference type="RefSeq" id="XP_013265692.1">
    <property type="nucleotide sequence ID" value="XM_013410238.1"/>
</dbReference>
<dbReference type="PANTHER" id="PTHR43103">
    <property type="entry name" value="NUCLEOSIDE-DIPHOSPHATE-SUGAR EPIMERASE"/>
    <property type="match status" value="1"/>
</dbReference>
<evidence type="ECO:0000259" key="3">
    <source>
        <dbReference type="Pfam" id="PF01370"/>
    </source>
</evidence>
<keyword evidence="2" id="KW-0119">Carbohydrate metabolism</keyword>
<keyword evidence="5" id="KW-1185">Reference proteome</keyword>
<dbReference type="OrthoDB" id="10058185at2759"/>
<proteinExistence type="predicted"/>
<name>A0A072PTM1_9EURO</name>
<organism evidence="4 5">
    <name type="scientific">Exophiala aquamarina CBS 119918</name>
    <dbReference type="NCBI Taxonomy" id="1182545"/>
    <lineage>
        <taxon>Eukaryota</taxon>
        <taxon>Fungi</taxon>
        <taxon>Dikarya</taxon>
        <taxon>Ascomycota</taxon>
        <taxon>Pezizomycotina</taxon>
        <taxon>Eurotiomycetes</taxon>
        <taxon>Chaetothyriomycetidae</taxon>
        <taxon>Chaetothyriales</taxon>
        <taxon>Herpotrichiellaceae</taxon>
        <taxon>Exophiala</taxon>
    </lineage>
</organism>
<evidence type="ECO:0000313" key="5">
    <source>
        <dbReference type="Proteomes" id="UP000027920"/>
    </source>
</evidence>
<dbReference type="GeneID" id="25276026"/>
<dbReference type="Proteomes" id="UP000027920">
    <property type="component" value="Unassembled WGS sequence"/>
</dbReference>
<dbReference type="SUPFAM" id="SSF51735">
    <property type="entry name" value="NAD(P)-binding Rossmann-fold domains"/>
    <property type="match status" value="1"/>
</dbReference>
<dbReference type="STRING" id="1182545.A0A072PTM1"/>
<protein>
    <recommendedName>
        <fullName evidence="3">NAD-dependent epimerase/dehydratase domain-containing protein</fullName>
    </recommendedName>
</protein>